<reference evidence="2 3" key="1">
    <citation type="submission" date="2019-08" db="EMBL/GenBank/DDBJ databases">
        <title>Complete genome sequence of Arcobacter acticola.</title>
        <authorList>
            <person name="Miller W."/>
        </authorList>
    </citation>
    <scope>NUCLEOTIDE SEQUENCE [LARGE SCALE GENOMIC DNA]</scope>
    <source>
        <strain evidence="2 3">KCTC 52212</strain>
    </source>
</reference>
<feature type="transmembrane region" description="Helical" evidence="1">
    <location>
        <begin position="6"/>
        <end position="25"/>
    </location>
</feature>
<dbReference type="Proteomes" id="UP000503483">
    <property type="component" value="Chromosome"/>
</dbReference>
<organism evidence="2 3">
    <name type="scientific">Arcobacter acticola</name>
    <dbReference type="NCBI Taxonomy" id="1849015"/>
    <lineage>
        <taxon>Bacteria</taxon>
        <taxon>Pseudomonadati</taxon>
        <taxon>Campylobacterota</taxon>
        <taxon>Epsilonproteobacteria</taxon>
        <taxon>Campylobacterales</taxon>
        <taxon>Arcobacteraceae</taxon>
        <taxon>Arcobacter</taxon>
    </lineage>
</organism>
<dbReference type="InterPro" id="IPR006998">
    <property type="entry name" value="DltD"/>
</dbReference>
<protein>
    <submittedName>
        <fullName evidence="2">D-alanyl carrier protein:peptidoglycan D-alanyltransferase</fullName>
    </submittedName>
</protein>
<dbReference type="AlphaFoldDB" id="A0A6M8EVH9"/>
<dbReference type="PANTHER" id="PTHR40039">
    <property type="entry name" value="PROTEIN DLTD"/>
    <property type="match status" value="1"/>
</dbReference>
<dbReference type="RefSeq" id="WP_172126139.1">
    <property type="nucleotide sequence ID" value="NZ_CP042652.1"/>
</dbReference>
<keyword evidence="2" id="KW-0808">Transferase</keyword>
<keyword evidence="3" id="KW-1185">Reference proteome</keyword>
<evidence type="ECO:0000313" key="3">
    <source>
        <dbReference type="Proteomes" id="UP000503483"/>
    </source>
</evidence>
<dbReference type="KEGG" id="paco:AACT_1398"/>
<evidence type="ECO:0000313" key="2">
    <source>
        <dbReference type="EMBL" id="QKE28565.1"/>
    </source>
</evidence>
<dbReference type="PANTHER" id="PTHR40039:SF1">
    <property type="entry name" value="PROTEIN DLTD"/>
    <property type="match status" value="1"/>
</dbReference>
<accession>A0A6M8EVH9</accession>
<dbReference type="GO" id="GO:0016740">
    <property type="term" value="F:transferase activity"/>
    <property type="evidence" value="ECO:0007669"/>
    <property type="project" value="UniProtKB-KW"/>
</dbReference>
<keyword evidence="1" id="KW-0812">Transmembrane</keyword>
<keyword evidence="1" id="KW-0472">Membrane</keyword>
<sequence length="379" mass="44573">MNKLFINILSFTIALLLVLGLLYFNKNKILNYYAKPLQDSLQRTISLQNDLESGKIVLFGSSELVFYPNQKFLPQNYFNNDLKLPLRVQGNEGQQSFAIMSQLAACDNELVRDNAKVVVLLSPSWFTGSYDNGLKMPKFLEYMYPGMMNKLYFQSESDDKYKLLISDYIKKNIAQIKEPNFIYKDSFYDLKSDYLDNKFKQIIIENFDSKDNNPKNIDYKNPNLDYESLKLEAKSITIPPKNNNYGINDEYYDRYIVKQIKKDNFPFGVIVSPDINQNQEYNDFLVLLEYLETYKIKALFVMQDLNPYAFANNREEANKLMQIIKSKVLEHNFEYLDMWSNKKEDYEIGTLTDIVHMGELGWVRINQAIINHFMKNKEN</sequence>
<evidence type="ECO:0000256" key="1">
    <source>
        <dbReference type="SAM" id="Phobius"/>
    </source>
</evidence>
<name>A0A6M8EVH9_9BACT</name>
<dbReference type="Pfam" id="PF04914">
    <property type="entry name" value="DltD"/>
    <property type="match status" value="1"/>
</dbReference>
<gene>
    <name evidence="2" type="primary">dltD</name>
    <name evidence="2" type="ORF">AACT_1398</name>
</gene>
<keyword evidence="1" id="KW-1133">Transmembrane helix</keyword>
<proteinExistence type="predicted"/>
<dbReference type="EMBL" id="CP042652">
    <property type="protein sequence ID" value="QKE28565.1"/>
    <property type="molecule type" value="Genomic_DNA"/>
</dbReference>